<reference evidence="1" key="1">
    <citation type="journal article" date="2022" name="bioRxiv">
        <title>Sequencing and chromosome-scale assembly of the giantPleurodeles waltlgenome.</title>
        <authorList>
            <person name="Brown T."/>
            <person name="Elewa A."/>
            <person name="Iarovenko S."/>
            <person name="Subramanian E."/>
            <person name="Araus A.J."/>
            <person name="Petzold A."/>
            <person name="Susuki M."/>
            <person name="Suzuki K.-i.T."/>
            <person name="Hayashi T."/>
            <person name="Toyoda A."/>
            <person name="Oliveira C."/>
            <person name="Osipova E."/>
            <person name="Leigh N.D."/>
            <person name="Simon A."/>
            <person name="Yun M.H."/>
        </authorList>
    </citation>
    <scope>NUCLEOTIDE SEQUENCE</scope>
    <source>
        <strain evidence="1">20211129_DDA</strain>
        <tissue evidence="1">Liver</tissue>
    </source>
</reference>
<accession>A0AAV7V0J5</accession>
<evidence type="ECO:0000313" key="1">
    <source>
        <dbReference type="EMBL" id="KAJ1193442.1"/>
    </source>
</evidence>
<gene>
    <name evidence="1" type="ORF">NDU88_002740</name>
</gene>
<protein>
    <submittedName>
        <fullName evidence="1">Uncharacterized protein</fullName>
    </submittedName>
</protein>
<evidence type="ECO:0000313" key="2">
    <source>
        <dbReference type="Proteomes" id="UP001066276"/>
    </source>
</evidence>
<sequence length="139" mass="14875">MAASVRAAQRHSPALRHTADASIVLELTRNPRGTNQQFTGPSKYRLTPPVLGGWIIDFSGGRLTRLLSSHCSEWEYPSKKARASWGGLAFPTGCAGLGPAWNWVAPGEQLPDSPSGLRLAESALTQTGCSTETQKLQAC</sequence>
<dbReference type="Proteomes" id="UP001066276">
    <property type="component" value="Chromosome 2_2"/>
</dbReference>
<comment type="caution">
    <text evidence="1">The sequence shown here is derived from an EMBL/GenBank/DDBJ whole genome shotgun (WGS) entry which is preliminary data.</text>
</comment>
<name>A0AAV7V0J5_PLEWA</name>
<dbReference type="AlphaFoldDB" id="A0AAV7V0J5"/>
<organism evidence="1 2">
    <name type="scientific">Pleurodeles waltl</name>
    <name type="common">Iberian ribbed newt</name>
    <dbReference type="NCBI Taxonomy" id="8319"/>
    <lineage>
        <taxon>Eukaryota</taxon>
        <taxon>Metazoa</taxon>
        <taxon>Chordata</taxon>
        <taxon>Craniata</taxon>
        <taxon>Vertebrata</taxon>
        <taxon>Euteleostomi</taxon>
        <taxon>Amphibia</taxon>
        <taxon>Batrachia</taxon>
        <taxon>Caudata</taxon>
        <taxon>Salamandroidea</taxon>
        <taxon>Salamandridae</taxon>
        <taxon>Pleurodelinae</taxon>
        <taxon>Pleurodeles</taxon>
    </lineage>
</organism>
<keyword evidence="2" id="KW-1185">Reference proteome</keyword>
<dbReference type="EMBL" id="JANPWB010000004">
    <property type="protein sequence ID" value="KAJ1193442.1"/>
    <property type="molecule type" value="Genomic_DNA"/>
</dbReference>
<proteinExistence type="predicted"/>